<dbReference type="PANTHER" id="PTHR11161">
    <property type="entry name" value="O-ACYLTRANSFERASE"/>
    <property type="match status" value="1"/>
</dbReference>
<feature type="transmembrane region" description="Helical" evidence="2">
    <location>
        <begin position="38"/>
        <end position="54"/>
    </location>
</feature>
<keyword evidence="2" id="KW-0472">Membrane</keyword>
<dbReference type="eggNOG" id="KOG3700">
    <property type="taxonomic scope" value="Eukaryota"/>
</dbReference>
<feature type="transmembrane region" description="Helical" evidence="2">
    <location>
        <begin position="66"/>
        <end position="95"/>
    </location>
</feature>
<feature type="region of interest" description="Disordered" evidence="1">
    <location>
        <begin position="106"/>
        <end position="128"/>
    </location>
</feature>
<keyword evidence="2" id="KW-0812">Transmembrane</keyword>
<evidence type="ECO:0000256" key="1">
    <source>
        <dbReference type="SAM" id="MobiDB-lite"/>
    </source>
</evidence>
<evidence type="ECO:0000256" key="2">
    <source>
        <dbReference type="SAM" id="Phobius"/>
    </source>
</evidence>
<reference evidence="3" key="1">
    <citation type="journal article" date="2008" name="Nature">
        <title>The amphioxus genome and the evolution of the chordate karyotype.</title>
        <authorList>
            <consortium name="US DOE Joint Genome Institute (JGI-PGF)"/>
            <person name="Putnam N.H."/>
            <person name="Butts T."/>
            <person name="Ferrier D.E.K."/>
            <person name="Furlong R.F."/>
            <person name="Hellsten U."/>
            <person name="Kawashima T."/>
            <person name="Robinson-Rechavi M."/>
            <person name="Shoguchi E."/>
            <person name="Terry A."/>
            <person name="Yu J.-K."/>
            <person name="Benito-Gutierrez E.L."/>
            <person name="Dubchak I."/>
            <person name="Garcia-Fernandez J."/>
            <person name="Gibson-Brown J.J."/>
            <person name="Grigoriev I.V."/>
            <person name="Horton A.C."/>
            <person name="de Jong P.J."/>
            <person name="Jurka J."/>
            <person name="Kapitonov V.V."/>
            <person name="Kohara Y."/>
            <person name="Kuroki Y."/>
            <person name="Lindquist E."/>
            <person name="Lucas S."/>
            <person name="Osoegawa K."/>
            <person name="Pennacchio L.A."/>
            <person name="Salamov A.A."/>
            <person name="Satou Y."/>
            <person name="Sauka-Spengler T."/>
            <person name="Schmutz J."/>
            <person name="Shin-I T."/>
            <person name="Toyoda A."/>
            <person name="Bronner-Fraser M."/>
            <person name="Fujiyama A."/>
            <person name="Holland L.Z."/>
            <person name="Holland P.W.H."/>
            <person name="Satoh N."/>
            <person name="Rokhsar D.S."/>
        </authorList>
    </citation>
    <scope>NUCLEOTIDE SEQUENCE [LARGE SCALE GENOMIC DNA]</scope>
    <source>
        <strain evidence="3">S238N-H82</strain>
        <tissue evidence="3">Testes</tissue>
    </source>
</reference>
<gene>
    <name evidence="3" type="ORF">BRAFLDRAFT_109419</name>
</gene>
<dbReference type="PANTHER" id="PTHR11161:SF0">
    <property type="entry name" value="O-ACYLTRANSFERASE LIKE PROTEIN"/>
    <property type="match status" value="1"/>
</dbReference>
<dbReference type="InParanoid" id="C3ZYX2"/>
<feature type="compositionally biased region" description="Basic and acidic residues" evidence="1">
    <location>
        <begin position="117"/>
        <end position="128"/>
    </location>
</feature>
<feature type="transmembrane region" description="Helical" evidence="2">
    <location>
        <begin position="6"/>
        <end position="26"/>
    </location>
</feature>
<protein>
    <recommendedName>
        <fullName evidence="4">Acyltransferase 3 domain-containing protein</fullName>
    </recommendedName>
</protein>
<evidence type="ECO:0000313" key="3">
    <source>
        <dbReference type="EMBL" id="EEN42243.1"/>
    </source>
</evidence>
<keyword evidence="2" id="KW-1133">Transmembrane helix</keyword>
<dbReference type="AlphaFoldDB" id="C3ZYX2"/>
<accession>C3ZYX2</accession>
<evidence type="ECO:0008006" key="4">
    <source>
        <dbReference type="Google" id="ProtNLM"/>
    </source>
</evidence>
<sequence>MFSCAVAWVVFACSVDMGGIITEFLSWSGWMPLSRLTYTAYLVHPIIMHVYVMSRKALLFYSATNWWFYFIAYSFMAFLCGFVASIMVEFPFFGLEKLIFPQRRGRDSSKASNHVTSEAHDNQDLELEESGRLRDHQVDHNDVKIKGPMAITDSQGHQPTNTCI</sequence>
<name>C3ZYX2_BRAFL</name>
<proteinExistence type="predicted"/>
<dbReference type="InterPro" id="IPR052728">
    <property type="entry name" value="O2_lipid_transport_reg"/>
</dbReference>
<dbReference type="EMBL" id="GG666738">
    <property type="protein sequence ID" value="EEN42243.1"/>
    <property type="molecule type" value="Genomic_DNA"/>
</dbReference>
<organism>
    <name type="scientific">Branchiostoma floridae</name>
    <name type="common">Florida lancelet</name>
    <name type="synonym">Amphioxus</name>
    <dbReference type="NCBI Taxonomy" id="7739"/>
    <lineage>
        <taxon>Eukaryota</taxon>
        <taxon>Metazoa</taxon>
        <taxon>Chordata</taxon>
        <taxon>Cephalochordata</taxon>
        <taxon>Leptocardii</taxon>
        <taxon>Amphioxiformes</taxon>
        <taxon>Branchiostomatidae</taxon>
        <taxon>Branchiostoma</taxon>
    </lineage>
</organism>